<dbReference type="RefSeq" id="WP_116959987.1">
    <property type="nucleotide sequence ID" value="NZ_QVLS01000010.1"/>
</dbReference>
<dbReference type="GO" id="GO:0004125">
    <property type="term" value="F:L-seryl-tRNA(Sec) selenium transferase activity"/>
    <property type="evidence" value="ECO:0007669"/>
    <property type="project" value="TreeGrafter"/>
</dbReference>
<keyword evidence="2" id="KW-0663">Pyridoxal phosphate</keyword>
<protein>
    <submittedName>
        <fullName evidence="3">Threonine aldolase</fullName>
    </submittedName>
</protein>
<dbReference type="Gene3D" id="3.40.640.10">
    <property type="entry name" value="Type I PLP-dependent aspartate aminotransferase-like (Major domain)"/>
    <property type="match status" value="1"/>
</dbReference>
<dbReference type="InterPro" id="IPR015421">
    <property type="entry name" value="PyrdxlP-dep_Trfase_major"/>
</dbReference>
<gene>
    <name evidence="3" type="ORF">DY262_15335</name>
</gene>
<dbReference type="AlphaFoldDB" id="A0A372EGZ1"/>
<organism evidence="3 4">
    <name type="scientific">Hydrogenophaga borbori</name>
    <dbReference type="NCBI Taxonomy" id="2294117"/>
    <lineage>
        <taxon>Bacteria</taxon>
        <taxon>Pseudomonadati</taxon>
        <taxon>Pseudomonadota</taxon>
        <taxon>Betaproteobacteria</taxon>
        <taxon>Burkholderiales</taxon>
        <taxon>Comamonadaceae</taxon>
        <taxon>Hydrogenophaga</taxon>
    </lineage>
</organism>
<dbReference type="PANTHER" id="PTHR32328">
    <property type="entry name" value="L-SERYL-TRNA(SEC) SELENIUM TRANSFERASE"/>
    <property type="match status" value="1"/>
</dbReference>
<comment type="cofactor">
    <cofactor evidence="1">
        <name>pyridoxal 5'-phosphate</name>
        <dbReference type="ChEBI" id="CHEBI:597326"/>
    </cofactor>
</comment>
<comment type="caution">
    <text evidence="3">The sequence shown here is derived from an EMBL/GenBank/DDBJ whole genome shotgun (WGS) entry which is preliminary data.</text>
</comment>
<proteinExistence type="predicted"/>
<sequence>MTTTPAFLHGRPPFGQPLNAAGTFTPVGVSRASPAVAEATAWALQRFLVIDEWQDLASRELAAFSGAAAGTVVHCAAAGLTLSVAAAMAGTDPQRIAQLPDSEGLRRVVVVPAPHLIDYGHPLATDIRLAGGTVRACGRPERCTGDDLLPALAAPEVGCLLLVSSRLTRDPAFDFAAAAEAARAAGVPVVIDGAAQDLRVRELVALQPAAVVLSAQKYLAAPTAGLVVGEAGFIEAVRAQQKGIGRAMKPSKEALVGVLAALHERRALDLGAWWREQEAKVRQAVDALGGLAGVQALRVPDPLGAPVPRVRLRFAGGAEAARRAAQALRRQDPPVWVMEHGVAEGVLTLELIALRADEVDALTGALRRGLA</sequence>
<dbReference type="SUPFAM" id="SSF53383">
    <property type="entry name" value="PLP-dependent transferases"/>
    <property type="match status" value="1"/>
</dbReference>
<keyword evidence="4" id="KW-1185">Reference proteome</keyword>
<dbReference type="EMBL" id="QVLS01000010">
    <property type="protein sequence ID" value="RFP77581.1"/>
    <property type="molecule type" value="Genomic_DNA"/>
</dbReference>
<dbReference type="PANTHER" id="PTHR32328:SF0">
    <property type="entry name" value="L-SERYL-TRNA(SEC) SELENIUM TRANSFERASE"/>
    <property type="match status" value="1"/>
</dbReference>
<evidence type="ECO:0000313" key="3">
    <source>
        <dbReference type="EMBL" id="RFP77581.1"/>
    </source>
</evidence>
<reference evidence="3 4" key="1">
    <citation type="submission" date="2018-08" db="EMBL/GenBank/DDBJ databases">
        <title>Hydrogenophaga sp. LA-38 isolated from sludge.</title>
        <authorList>
            <person name="Im W.-T."/>
        </authorList>
    </citation>
    <scope>NUCLEOTIDE SEQUENCE [LARGE SCALE GENOMIC DNA]</scope>
    <source>
        <strain evidence="3 4">LA-38</strain>
    </source>
</reference>
<name>A0A372EGZ1_9BURK</name>
<evidence type="ECO:0000313" key="4">
    <source>
        <dbReference type="Proteomes" id="UP000261931"/>
    </source>
</evidence>
<evidence type="ECO:0000256" key="2">
    <source>
        <dbReference type="ARBA" id="ARBA00022898"/>
    </source>
</evidence>
<accession>A0A372EGZ1</accession>
<evidence type="ECO:0000256" key="1">
    <source>
        <dbReference type="ARBA" id="ARBA00001933"/>
    </source>
</evidence>
<dbReference type="Proteomes" id="UP000261931">
    <property type="component" value="Unassembled WGS sequence"/>
</dbReference>
<dbReference type="InterPro" id="IPR015424">
    <property type="entry name" value="PyrdxlP-dep_Trfase"/>
</dbReference>